<proteinExistence type="predicted"/>
<evidence type="ECO:0000313" key="3">
    <source>
        <dbReference type="Proteomes" id="UP000030017"/>
    </source>
</evidence>
<dbReference type="CDD" id="cd01610">
    <property type="entry name" value="PAP2_like"/>
    <property type="match status" value="1"/>
</dbReference>
<dbReference type="eggNOG" id="ENOG503383W">
    <property type="taxonomic scope" value="Bacteria"/>
</dbReference>
<dbReference type="InterPro" id="IPR036938">
    <property type="entry name" value="PAP2/HPO_sf"/>
</dbReference>
<accession>A0A0A0EKY6</accession>
<sequence>MGHPDRRAPAGGEGGAGNPVKPAREWVARWASILIHPVMVMLVAAAVATGVGDPPPGRVWQALGLTLAAAAVVMIYGVRQIRSGRWTHIDASQPHERSQFNRFASWVLLGLAAICAVAGADRGVVVVIALSGVIVLVGHVLRGQLKLSLHVAFAMFAACIAWPQAVAFAGLLAATVVVAWSRLVLRRHEASDVLAGAATGLACGVVFQMVFQCAVSA</sequence>
<keyword evidence="3" id="KW-1185">Reference proteome</keyword>
<feature type="transmembrane region" description="Helical" evidence="1">
    <location>
        <begin position="27"/>
        <end position="47"/>
    </location>
</feature>
<dbReference type="Gene3D" id="1.20.144.10">
    <property type="entry name" value="Phosphatidic acid phosphatase type 2/haloperoxidase"/>
    <property type="match status" value="1"/>
</dbReference>
<feature type="transmembrane region" description="Helical" evidence="1">
    <location>
        <begin position="193"/>
        <end position="215"/>
    </location>
</feature>
<organism evidence="2 3">
    <name type="scientific">Lysobacter concretionis Ko07 = DSM 16239</name>
    <dbReference type="NCBI Taxonomy" id="1122185"/>
    <lineage>
        <taxon>Bacteria</taxon>
        <taxon>Pseudomonadati</taxon>
        <taxon>Pseudomonadota</taxon>
        <taxon>Gammaproteobacteria</taxon>
        <taxon>Lysobacterales</taxon>
        <taxon>Lysobacteraceae</taxon>
        <taxon>Novilysobacter</taxon>
    </lineage>
</organism>
<dbReference type="AlphaFoldDB" id="A0A0A0EKY6"/>
<dbReference type="Proteomes" id="UP000030017">
    <property type="component" value="Unassembled WGS sequence"/>
</dbReference>
<feature type="transmembrane region" description="Helical" evidence="1">
    <location>
        <begin position="125"/>
        <end position="141"/>
    </location>
</feature>
<protein>
    <recommendedName>
        <fullName evidence="4">Phosphatidic acid phosphatase type 2/haloperoxidase domain-containing protein</fullName>
    </recommendedName>
</protein>
<feature type="transmembrane region" description="Helical" evidence="1">
    <location>
        <begin position="59"/>
        <end position="79"/>
    </location>
</feature>
<keyword evidence="1" id="KW-0812">Transmembrane</keyword>
<dbReference type="STRING" id="1122185.N792_12795"/>
<feature type="transmembrane region" description="Helical" evidence="1">
    <location>
        <begin position="100"/>
        <end position="119"/>
    </location>
</feature>
<dbReference type="EMBL" id="AVPS01000009">
    <property type="protein sequence ID" value="KGM50950.1"/>
    <property type="molecule type" value="Genomic_DNA"/>
</dbReference>
<keyword evidence="1" id="KW-1133">Transmembrane helix</keyword>
<evidence type="ECO:0000313" key="2">
    <source>
        <dbReference type="EMBL" id="KGM50950.1"/>
    </source>
</evidence>
<comment type="caution">
    <text evidence="2">The sequence shown here is derived from an EMBL/GenBank/DDBJ whole genome shotgun (WGS) entry which is preliminary data.</text>
</comment>
<reference evidence="2 3" key="1">
    <citation type="submission" date="2013-08" db="EMBL/GenBank/DDBJ databases">
        <title>Genome sequencing of Lysobacter.</title>
        <authorList>
            <person name="Zhang S."/>
            <person name="Wang G."/>
        </authorList>
    </citation>
    <scope>NUCLEOTIDE SEQUENCE [LARGE SCALE GENOMIC DNA]</scope>
    <source>
        <strain evidence="2 3">Ko07</strain>
    </source>
</reference>
<dbReference type="SUPFAM" id="SSF48317">
    <property type="entry name" value="Acid phosphatase/Vanadium-dependent haloperoxidase"/>
    <property type="match status" value="1"/>
</dbReference>
<feature type="transmembrane region" description="Helical" evidence="1">
    <location>
        <begin position="153"/>
        <end position="181"/>
    </location>
</feature>
<name>A0A0A0EKY6_9GAMM</name>
<gene>
    <name evidence="2" type="ORF">N792_12795</name>
</gene>
<evidence type="ECO:0008006" key="4">
    <source>
        <dbReference type="Google" id="ProtNLM"/>
    </source>
</evidence>
<keyword evidence="1" id="KW-0472">Membrane</keyword>
<evidence type="ECO:0000256" key="1">
    <source>
        <dbReference type="SAM" id="Phobius"/>
    </source>
</evidence>